<dbReference type="GO" id="GO:0005524">
    <property type="term" value="F:ATP binding"/>
    <property type="evidence" value="ECO:0007669"/>
    <property type="project" value="InterPro"/>
</dbReference>
<dbReference type="EMBL" id="CACRTF010000017">
    <property type="protein sequence ID" value="VYT46247.1"/>
    <property type="molecule type" value="Genomic_DNA"/>
</dbReference>
<evidence type="ECO:0000256" key="2">
    <source>
        <dbReference type="ARBA" id="ARBA00022692"/>
    </source>
</evidence>
<keyword evidence="4" id="KW-0472">Membrane</keyword>
<evidence type="ECO:0000256" key="3">
    <source>
        <dbReference type="ARBA" id="ARBA00022989"/>
    </source>
</evidence>
<accession>A0A6N2WX29</accession>
<proteinExistence type="predicted"/>
<comment type="subcellular location">
    <subcellularLocation>
        <location evidence="1">Cell membrane</location>
        <topology evidence="1">Multi-pass membrane protein</topology>
    </subcellularLocation>
</comment>
<dbReference type="AlphaFoldDB" id="A0A6N2WX29"/>
<name>A0A6N2WX29_9FIRM</name>
<reference evidence="5" key="1">
    <citation type="submission" date="2019-11" db="EMBL/GenBank/DDBJ databases">
        <authorList>
            <person name="Feng L."/>
        </authorList>
    </citation>
    <scope>NUCLEOTIDE SEQUENCE</scope>
    <source>
        <strain evidence="5">CbolteaeLFYP116</strain>
    </source>
</reference>
<gene>
    <name evidence="5" type="ORF">CBLFYP116_04078</name>
</gene>
<evidence type="ECO:0000256" key="4">
    <source>
        <dbReference type="ARBA" id="ARBA00023136"/>
    </source>
</evidence>
<evidence type="ECO:0000256" key="1">
    <source>
        <dbReference type="ARBA" id="ARBA00004651"/>
    </source>
</evidence>
<sequence length="64" mass="7369">MILAWFIMHSAAPLSGRLQKLLDKCWLCFVKIYTGVQVVPAFNSETRNQERMNETFQNYAGTSI</sequence>
<dbReference type="SUPFAM" id="SSF90123">
    <property type="entry name" value="ABC transporter transmembrane region"/>
    <property type="match status" value="1"/>
</dbReference>
<dbReference type="InterPro" id="IPR036640">
    <property type="entry name" value="ABC1_TM_sf"/>
</dbReference>
<dbReference type="GO" id="GO:0005886">
    <property type="term" value="C:plasma membrane"/>
    <property type="evidence" value="ECO:0007669"/>
    <property type="project" value="UniProtKB-SubCell"/>
</dbReference>
<keyword evidence="2" id="KW-0812">Transmembrane</keyword>
<evidence type="ECO:0000313" key="5">
    <source>
        <dbReference type="EMBL" id="VYT46247.1"/>
    </source>
</evidence>
<protein>
    <submittedName>
        <fullName evidence="5">Uncharacterized protein</fullName>
    </submittedName>
</protein>
<keyword evidence="3" id="KW-1133">Transmembrane helix</keyword>
<organism evidence="5">
    <name type="scientific">Enterocloster bolteae</name>
    <dbReference type="NCBI Taxonomy" id="208479"/>
    <lineage>
        <taxon>Bacteria</taxon>
        <taxon>Bacillati</taxon>
        <taxon>Bacillota</taxon>
        <taxon>Clostridia</taxon>
        <taxon>Lachnospirales</taxon>
        <taxon>Lachnospiraceae</taxon>
        <taxon>Enterocloster</taxon>
    </lineage>
</organism>